<dbReference type="SUPFAM" id="SSF53448">
    <property type="entry name" value="Nucleotide-diphospho-sugar transferases"/>
    <property type="match status" value="1"/>
</dbReference>
<dbReference type="InterPro" id="IPR029044">
    <property type="entry name" value="Nucleotide-diphossugar_trans"/>
</dbReference>
<dbReference type="AlphaFoldDB" id="A0A1F6AY07"/>
<evidence type="ECO:0000259" key="1">
    <source>
        <dbReference type="Pfam" id="PF00535"/>
    </source>
</evidence>
<comment type="caution">
    <text evidence="2">The sequence shown here is derived from an EMBL/GenBank/DDBJ whole genome shotgun (WGS) entry which is preliminary data.</text>
</comment>
<reference evidence="2 3" key="1">
    <citation type="journal article" date="2016" name="Nat. Commun.">
        <title>Thousands of microbial genomes shed light on interconnected biogeochemical processes in an aquifer system.</title>
        <authorList>
            <person name="Anantharaman K."/>
            <person name="Brown C.T."/>
            <person name="Hug L.A."/>
            <person name="Sharon I."/>
            <person name="Castelle C.J."/>
            <person name="Probst A.J."/>
            <person name="Thomas B.C."/>
            <person name="Singh A."/>
            <person name="Wilkins M.J."/>
            <person name="Karaoz U."/>
            <person name="Brodie E.L."/>
            <person name="Williams K.H."/>
            <person name="Hubbard S.S."/>
            <person name="Banfield J.F."/>
        </authorList>
    </citation>
    <scope>NUCLEOTIDE SEQUENCE [LARGE SCALE GENOMIC DNA]</scope>
</reference>
<protein>
    <recommendedName>
        <fullName evidence="1">Glycosyltransferase 2-like domain-containing protein</fullName>
    </recommendedName>
</protein>
<gene>
    <name evidence="2" type="ORF">A3A63_01345</name>
</gene>
<evidence type="ECO:0000313" key="3">
    <source>
        <dbReference type="Proteomes" id="UP000176450"/>
    </source>
</evidence>
<dbReference type="Gene3D" id="3.90.550.10">
    <property type="entry name" value="Spore Coat Polysaccharide Biosynthesis Protein SpsA, Chain A"/>
    <property type="match status" value="1"/>
</dbReference>
<organism evidence="2 3">
    <name type="scientific">Candidatus Gottesmanbacteria bacterium RIFCSPLOWO2_01_FULL_46_9</name>
    <dbReference type="NCBI Taxonomy" id="1798394"/>
    <lineage>
        <taxon>Bacteria</taxon>
        <taxon>Candidatus Gottesmaniibacteriota</taxon>
    </lineage>
</organism>
<dbReference type="PANTHER" id="PTHR43630:SF2">
    <property type="entry name" value="GLYCOSYLTRANSFERASE"/>
    <property type="match status" value="1"/>
</dbReference>
<dbReference type="Proteomes" id="UP000176450">
    <property type="component" value="Unassembled WGS sequence"/>
</dbReference>
<accession>A0A1F6AY07</accession>
<dbReference type="Pfam" id="PF00535">
    <property type="entry name" value="Glycos_transf_2"/>
    <property type="match status" value="1"/>
</dbReference>
<dbReference type="CDD" id="cd02511">
    <property type="entry name" value="Beta4Glucosyltransferase"/>
    <property type="match status" value="1"/>
</dbReference>
<proteinExistence type="predicted"/>
<name>A0A1F6AY07_9BACT</name>
<feature type="domain" description="Glycosyltransferase 2-like" evidence="1">
    <location>
        <begin position="7"/>
        <end position="145"/>
    </location>
</feature>
<dbReference type="InterPro" id="IPR001173">
    <property type="entry name" value="Glyco_trans_2-like"/>
</dbReference>
<dbReference type="EMBL" id="MFJX01000078">
    <property type="protein sequence ID" value="OGG29207.1"/>
    <property type="molecule type" value="Genomic_DNA"/>
</dbReference>
<dbReference type="PANTHER" id="PTHR43630">
    <property type="entry name" value="POLY-BETA-1,6-N-ACETYL-D-GLUCOSAMINE SYNTHASE"/>
    <property type="match status" value="1"/>
</dbReference>
<evidence type="ECO:0000313" key="2">
    <source>
        <dbReference type="EMBL" id="OGG29207.1"/>
    </source>
</evidence>
<sequence length="303" mass="35450">MKQALAVVVSAYNEEKTIARCLASVSFADEIVVVDNASQDKTGEVAKKFTKKIFVRPNQLMLNANKNFGFEKVTKDWILNLDADEEIPSPLVKEILTCIHSNPIENGFWIQRKNFSFGKWIQHGLWWPDKQIRLFRRDKGKFPCVHIHEYIRVEGSVGDLAEPYLHYNYESIRQYLMKIDRASTSEALSLQEMRYQLTWHDAIRFPFSDFLKIYFAQRGYKDGLHGLVLALFQAFYSFCVFAKAWEMQGFTERDVAPEAIAKELQGRGREAQYWILSMMIGESKNYFSKIKRKIERKLTQYLP</sequence>